<dbReference type="CDD" id="cd00609">
    <property type="entry name" value="AAT_like"/>
    <property type="match status" value="1"/>
</dbReference>
<evidence type="ECO:0000256" key="2">
    <source>
        <dbReference type="ARBA" id="ARBA00022679"/>
    </source>
</evidence>
<dbReference type="PANTHER" id="PTHR43643:SF3">
    <property type="entry name" value="HISTIDINOL-PHOSPHATE AMINOTRANSFERASE"/>
    <property type="match status" value="1"/>
</dbReference>
<keyword evidence="3" id="KW-0663">Pyridoxal phosphate</keyword>
<proteinExistence type="predicted"/>
<keyword evidence="1" id="KW-0032">Aminotransferase</keyword>
<name>A0A381U8V7_9ZZZZ</name>
<dbReference type="InterPro" id="IPR006311">
    <property type="entry name" value="TAT_signal"/>
</dbReference>
<dbReference type="GO" id="GO:0008483">
    <property type="term" value="F:transaminase activity"/>
    <property type="evidence" value="ECO:0007669"/>
    <property type="project" value="UniProtKB-KW"/>
</dbReference>
<keyword evidence="2" id="KW-0808">Transferase</keyword>
<dbReference type="InterPro" id="IPR015424">
    <property type="entry name" value="PyrdxlP-dep_Trfase"/>
</dbReference>
<reference evidence="5" key="1">
    <citation type="submission" date="2018-05" db="EMBL/GenBank/DDBJ databases">
        <authorList>
            <person name="Lanie J.A."/>
            <person name="Ng W.-L."/>
            <person name="Kazmierczak K.M."/>
            <person name="Andrzejewski T.M."/>
            <person name="Davidsen T.M."/>
            <person name="Wayne K.J."/>
            <person name="Tettelin H."/>
            <person name="Glass J.I."/>
            <person name="Rusch D."/>
            <person name="Podicherti R."/>
            <person name="Tsui H.-C.T."/>
            <person name="Winkler M.E."/>
        </authorList>
    </citation>
    <scope>NUCLEOTIDE SEQUENCE</scope>
</reference>
<dbReference type="Gene3D" id="3.90.1150.10">
    <property type="entry name" value="Aspartate Aminotransferase, domain 1"/>
    <property type="match status" value="1"/>
</dbReference>
<evidence type="ECO:0000313" key="5">
    <source>
        <dbReference type="EMBL" id="SVA24589.1"/>
    </source>
</evidence>
<dbReference type="GO" id="GO:0030170">
    <property type="term" value="F:pyridoxal phosphate binding"/>
    <property type="evidence" value="ECO:0007669"/>
    <property type="project" value="InterPro"/>
</dbReference>
<dbReference type="PANTHER" id="PTHR43643">
    <property type="entry name" value="HISTIDINOL-PHOSPHATE AMINOTRANSFERASE 2"/>
    <property type="match status" value="1"/>
</dbReference>
<dbReference type="AlphaFoldDB" id="A0A381U8V7"/>
<evidence type="ECO:0000256" key="1">
    <source>
        <dbReference type="ARBA" id="ARBA00022576"/>
    </source>
</evidence>
<dbReference type="InterPro" id="IPR004839">
    <property type="entry name" value="Aminotransferase_I/II_large"/>
</dbReference>
<dbReference type="InterPro" id="IPR015421">
    <property type="entry name" value="PyrdxlP-dep_Trfase_major"/>
</dbReference>
<protein>
    <recommendedName>
        <fullName evidence="4">Aminotransferase class I/classII large domain-containing protein</fullName>
    </recommendedName>
</protein>
<evidence type="ECO:0000256" key="3">
    <source>
        <dbReference type="ARBA" id="ARBA00022898"/>
    </source>
</evidence>
<evidence type="ECO:0000259" key="4">
    <source>
        <dbReference type="Pfam" id="PF00155"/>
    </source>
</evidence>
<feature type="domain" description="Aminotransferase class I/classII large" evidence="4">
    <location>
        <begin position="50"/>
        <end position="358"/>
    </location>
</feature>
<dbReference type="PROSITE" id="PS51318">
    <property type="entry name" value="TAT"/>
    <property type="match status" value="1"/>
</dbReference>
<dbReference type="EMBL" id="UINC01005956">
    <property type="protein sequence ID" value="SVA24589.1"/>
    <property type="molecule type" value="Genomic_DNA"/>
</dbReference>
<dbReference type="InterPro" id="IPR015422">
    <property type="entry name" value="PyrdxlP-dep_Trfase_small"/>
</dbReference>
<sequence>MMKTLTRRDWLRQSGLVLSGSIVAASGALARPIKVNNYKKIRTPIRMMFNENPYGPSKIARMVMTKAFDEGSLYAHNGALVELKKILADKEGVTPDHIIIGSGSREVLNVTALHYLYNGGEVVANYPGYETLNRYAEGLGAKVHRIRVQEDMTPDLAKLEQAVNSKTKLINICNPNNPTGVAIDAKTLESFCRKMESKCLVFVDEAYNDYVMDPGYRSMNYLVKEGLNVMVTRTFSKIHALAGIRVGYGVAKPEIIRNLESKITGTVNILGLRAAMASLDDKSFQQTSREKNLEAKEIVYDILDKAGRQYAKSEGNFIFFHTGKPIEQFKANMERKGILVGRPFPPFNDWCRLSMARPNEMHKFKTAFQKTMS</sequence>
<gene>
    <name evidence="5" type="ORF">METZ01_LOCUS77443</name>
</gene>
<organism evidence="5">
    <name type="scientific">marine metagenome</name>
    <dbReference type="NCBI Taxonomy" id="408172"/>
    <lineage>
        <taxon>unclassified sequences</taxon>
        <taxon>metagenomes</taxon>
        <taxon>ecological metagenomes</taxon>
    </lineage>
</organism>
<dbReference type="InterPro" id="IPR050106">
    <property type="entry name" value="HistidinolP_aminotransfase"/>
</dbReference>
<accession>A0A381U8V7</accession>
<dbReference type="Pfam" id="PF00155">
    <property type="entry name" value="Aminotran_1_2"/>
    <property type="match status" value="1"/>
</dbReference>
<dbReference type="SUPFAM" id="SSF53383">
    <property type="entry name" value="PLP-dependent transferases"/>
    <property type="match status" value="1"/>
</dbReference>
<dbReference type="Gene3D" id="3.40.640.10">
    <property type="entry name" value="Type I PLP-dependent aspartate aminotransferase-like (Major domain)"/>
    <property type="match status" value="1"/>
</dbReference>